<evidence type="ECO:0000256" key="20">
    <source>
        <dbReference type="ARBA" id="ARBA00023180"/>
    </source>
</evidence>
<dbReference type="AlphaFoldDB" id="A0A7I8KAC1"/>
<evidence type="ECO:0000256" key="13">
    <source>
        <dbReference type="ARBA" id="ARBA00022777"/>
    </source>
</evidence>
<evidence type="ECO:0000313" key="32">
    <source>
        <dbReference type="Proteomes" id="UP000663760"/>
    </source>
</evidence>
<keyword evidence="18" id="KW-1015">Disulfide bond</keyword>
<dbReference type="InterPro" id="IPR011009">
    <property type="entry name" value="Kinase-like_dom_sf"/>
</dbReference>
<dbReference type="PROSITE" id="PS50927">
    <property type="entry name" value="BULB_LECTIN"/>
    <property type="match status" value="1"/>
</dbReference>
<dbReference type="PROSITE" id="PS50011">
    <property type="entry name" value="PROTEIN_KINASE_DOM"/>
    <property type="match status" value="1"/>
</dbReference>
<dbReference type="Gene3D" id="1.10.510.10">
    <property type="entry name" value="Transferase(Phosphotransferase) domain 1"/>
    <property type="match status" value="1"/>
</dbReference>
<reference evidence="31" key="1">
    <citation type="submission" date="2020-02" db="EMBL/GenBank/DDBJ databases">
        <authorList>
            <person name="Scholz U."/>
            <person name="Mascher M."/>
            <person name="Fiebig A."/>
        </authorList>
    </citation>
    <scope>NUCLEOTIDE SEQUENCE</scope>
</reference>
<dbReference type="Gene3D" id="3.30.200.20">
    <property type="entry name" value="Phosphorylase Kinase, domain 1"/>
    <property type="match status" value="1"/>
</dbReference>
<evidence type="ECO:0000256" key="9">
    <source>
        <dbReference type="ARBA" id="ARBA00022729"/>
    </source>
</evidence>
<dbReference type="InterPro" id="IPR036426">
    <property type="entry name" value="Bulb-type_lectin_dom_sf"/>
</dbReference>
<feature type="signal peptide" evidence="27">
    <location>
        <begin position="1"/>
        <end position="29"/>
    </location>
</feature>
<dbReference type="SMART" id="SM00220">
    <property type="entry name" value="S_TKc"/>
    <property type="match status" value="1"/>
</dbReference>
<evidence type="ECO:0000256" key="21">
    <source>
        <dbReference type="ARBA" id="ARBA00047899"/>
    </source>
</evidence>
<keyword evidence="4" id="KW-0245">EGF-like domain</keyword>
<dbReference type="OrthoDB" id="643280at2759"/>
<keyword evidence="14 23" id="KW-0067">ATP-binding</keyword>
<dbReference type="PANTHER" id="PTHR47974">
    <property type="entry name" value="OS07G0415500 PROTEIN"/>
    <property type="match status" value="1"/>
</dbReference>
<dbReference type="InterPro" id="IPR024171">
    <property type="entry name" value="SRK-like_kinase"/>
</dbReference>
<evidence type="ECO:0000256" key="15">
    <source>
        <dbReference type="ARBA" id="ARBA00022989"/>
    </source>
</evidence>
<comment type="subcellular location">
    <subcellularLocation>
        <location evidence="1">Cell membrane</location>
        <topology evidence="1">Single-pass type I membrane protein</topology>
    </subcellularLocation>
</comment>
<comment type="catalytic activity">
    <reaction evidence="22 23">
        <text>L-seryl-[protein] + ATP = O-phospho-L-seryl-[protein] + ADP + H(+)</text>
        <dbReference type="Rhea" id="RHEA:17989"/>
        <dbReference type="Rhea" id="RHEA-COMP:9863"/>
        <dbReference type="Rhea" id="RHEA-COMP:11604"/>
        <dbReference type="ChEBI" id="CHEBI:15378"/>
        <dbReference type="ChEBI" id="CHEBI:29999"/>
        <dbReference type="ChEBI" id="CHEBI:30616"/>
        <dbReference type="ChEBI" id="CHEBI:83421"/>
        <dbReference type="ChEBI" id="CHEBI:456216"/>
        <dbReference type="EC" id="2.7.11.1"/>
    </reaction>
</comment>
<dbReference type="GO" id="GO:0004674">
    <property type="term" value="F:protein serine/threonine kinase activity"/>
    <property type="evidence" value="ECO:0007669"/>
    <property type="project" value="UniProtKB-KW"/>
</dbReference>
<evidence type="ECO:0000256" key="22">
    <source>
        <dbReference type="ARBA" id="ARBA00048679"/>
    </source>
</evidence>
<dbReference type="CDD" id="cd14066">
    <property type="entry name" value="STKc_IRAK"/>
    <property type="match status" value="1"/>
</dbReference>
<evidence type="ECO:0000256" key="26">
    <source>
        <dbReference type="SAM" id="Phobius"/>
    </source>
</evidence>
<evidence type="ECO:0000256" key="10">
    <source>
        <dbReference type="ARBA" id="ARBA00022734"/>
    </source>
</evidence>
<evidence type="ECO:0000256" key="27">
    <source>
        <dbReference type="SAM" id="SignalP"/>
    </source>
</evidence>
<keyword evidence="19" id="KW-0675">Receptor</keyword>
<dbReference type="Pfam" id="PF01453">
    <property type="entry name" value="B_lectin"/>
    <property type="match status" value="1"/>
</dbReference>
<sequence>MAGSWISGGRLGLVSLLKLALLAVRTSSAADLITANQSLSGEQILVSSGAGDFVLGFFSPTRSGSRRFYVGIWYGKVSRSEKKVVWVANREAPVSDPAASELAISGDGNLVLIDQSRTPVWSTNTSAGGGSAAAVVAELLAGGNLVLRDAVNSSRIFWRSIDHPTDTWLPGGKVGLNKVTGENQRLTSWRSSEDPAPGIFSLEIDRNGTSQYLIFWNRSRVYWSSGPWNGEIFSLVPEMTRNFVYDFKYFDDDTENYFTYSVKPSFNLTTRFVMHVSGQIKQFTWVDNSQQWILFWSQPRAQCDVHLLCGPFSVCNERIAPHCGCLRGFEEASPASWILDDHTAGCRRRTPLLCADAGAGEEDEFYEMANVELPDDRRSVPAASTGECAAACRGNCSCTAYAFDGGCSVWYGGLANLRQLGDHGGRLFLRLAASEFTGSKSGEGKIVGAAVGAAVAVGALMVTLLALLWRRRRRRRFSALRVADGGLVAFWYGDLRRMTKNFSEKLGGGGFGSVFLGTMAEGNVVAVKKLEGIRQGEKQFRTEVSTIGTIQHVNLVRLRGFCSDRSRRLLVYDYMPGGSLDHTLFGDQAAPTVGWKTRYQIILGIARGLAYLHESCRDCIIHCDIKPENILLDGEFVPKVADFGLAKLVRRDFSRVLTTMRGTRGYLAPEWISGEPITAKADVYSFGMMLFEIISGRRNSEEKGEEENQAGFFFPSWALRKLGEGDIAALLDPKLKGDANLEELERAARTAFWCIQDDDSSRPSMTQVVKILEGFVEVGMPPPPRSLRLLGEAPESIAFFSSKPGSCSSAVPDGGGVSAGAQPKSASLTTPAD</sequence>
<dbReference type="InterPro" id="IPR000719">
    <property type="entry name" value="Prot_kinase_dom"/>
</dbReference>
<keyword evidence="6" id="KW-0597">Phosphoprotein</keyword>
<evidence type="ECO:0000256" key="25">
    <source>
        <dbReference type="SAM" id="MobiDB-lite"/>
    </source>
</evidence>
<evidence type="ECO:0000256" key="18">
    <source>
        <dbReference type="ARBA" id="ARBA00023157"/>
    </source>
</evidence>
<dbReference type="SUPFAM" id="SSF51110">
    <property type="entry name" value="alpha-D-mannose-specific plant lectins"/>
    <property type="match status" value="1"/>
</dbReference>
<dbReference type="CDD" id="cd01098">
    <property type="entry name" value="PAN_AP_plant"/>
    <property type="match status" value="1"/>
</dbReference>
<keyword evidence="32" id="KW-1185">Reference proteome</keyword>
<feature type="binding site" evidence="24">
    <location>
        <position position="529"/>
    </location>
    <ligand>
        <name>ATP</name>
        <dbReference type="ChEBI" id="CHEBI:30616"/>
    </ligand>
</feature>
<evidence type="ECO:0000256" key="24">
    <source>
        <dbReference type="PROSITE-ProRule" id="PRU10141"/>
    </source>
</evidence>
<evidence type="ECO:0000256" key="6">
    <source>
        <dbReference type="ARBA" id="ARBA00022553"/>
    </source>
</evidence>
<evidence type="ECO:0000256" key="14">
    <source>
        <dbReference type="ARBA" id="ARBA00022840"/>
    </source>
</evidence>
<evidence type="ECO:0000256" key="7">
    <source>
        <dbReference type="ARBA" id="ARBA00022679"/>
    </source>
</evidence>
<dbReference type="FunFam" id="1.10.510.10:FF:000227">
    <property type="entry name" value="Serine/threonine-protein kinase"/>
    <property type="match status" value="1"/>
</dbReference>
<evidence type="ECO:0000256" key="4">
    <source>
        <dbReference type="ARBA" id="ARBA00022536"/>
    </source>
</evidence>
<evidence type="ECO:0000256" key="3">
    <source>
        <dbReference type="ARBA" id="ARBA00022527"/>
    </source>
</evidence>
<dbReference type="Pfam" id="PF00069">
    <property type="entry name" value="Pkinase"/>
    <property type="match status" value="1"/>
</dbReference>
<keyword evidence="3 23" id="KW-0723">Serine/threonine-protein kinase</keyword>
<keyword evidence="7 23" id="KW-0808">Transferase</keyword>
<dbReference type="Proteomes" id="UP000663760">
    <property type="component" value="Chromosome 4"/>
</dbReference>
<keyword evidence="17 26" id="KW-0472">Membrane</keyword>
<dbReference type="GO" id="GO:0048544">
    <property type="term" value="P:recognition of pollen"/>
    <property type="evidence" value="ECO:0007669"/>
    <property type="project" value="InterPro"/>
</dbReference>
<keyword evidence="10" id="KW-0430">Lectin</keyword>
<feature type="transmembrane region" description="Helical" evidence="26">
    <location>
        <begin position="446"/>
        <end position="469"/>
    </location>
</feature>
<dbReference type="InterPro" id="IPR001480">
    <property type="entry name" value="Bulb-type_lectin_dom"/>
</dbReference>
<dbReference type="InterPro" id="IPR000858">
    <property type="entry name" value="S_locus_glycoprot_dom"/>
</dbReference>
<evidence type="ECO:0000259" key="30">
    <source>
        <dbReference type="PROSITE" id="PS50948"/>
    </source>
</evidence>
<evidence type="ECO:0000256" key="11">
    <source>
        <dbReference type="ARBA" id="ARBA00022737"/>
    </source>
</evidence>
<keyword evidence="20" id="KW-0325">Glycoprotein</keyword>
<dbReference type="GO" id="GO:0005537">
    <property type="term" value="F:D-mannose binding"/>
    <property type="evidence" value="ECO:0007669"/>
    <property type="project" value="UniProtKB-KW"/>
</dbReference>
<dbReference type="GO" id="GO:0005524">
    <property type="term" value="F:ATP binding"/>
    <property type="evidence" value="ECO:0007669"/>
    <property type="project" value="UniProtKB-UniRule"/>
</dbReference>
<evidence type="ECO:0000256" key="12">
    <source>
        <dbReference type="ARBA" id="ARBA00022741"/>
    </source>
</evidence>
<proteinExistence type="inferred from homology"/>
<dbReference type="SMART" id="SM00108">
    <property type="entry name" value="B_lectin"/>
    <property type="match status" value="1"/>
</dbReference>
<keyword evidence="5" id="KW-0348">Hemagglutinin</keyword>
<feature type="chain" id="PRO_5029828468" description="Receptor-like serine/threonine-protein kinase" evidence="27">
    <location>
        <begin position="30"/>
        <end position="833"/>
    </location>
</feature>
<dbReference type="Pfam" id="PF00954">
    <property type="entry name" value="S_locus_glycop"/>
    <property type="match status" value="1"/>
</dbReference>
<keyword evidence="12 23" id="KW-0547">Nucleotide-binding</keyword>
<accession>A0A7I8KAC1</accession>
<dbReference type="PROSITE" id="PS00108">
    <property type="entry name" value="PROTEIN_KINASE_ST"/>
    <property type="match status" value="1"/>
</dbReference>
<keyword evidence="13 23" id="KW-0418">Kinase</keyword>
<evidence type="ECO:0000256" key="16">
    <source>
        <dbReference type="ARBA" id="ARBA00023035"/>
    </source>
</evidence>
<dbReference type="GO" id="GO:0051707">
    <property type="term" value="P:response to other organism"/>
    <property type="evidence" value="ECO:0007669"/>
    <property type="project" value="UniProtKB-ARBA"/>
</dbReference>
<keyword evidence="11" id="KW-0677">Repeat</keyword>
<dbReference type="Gene3D" id="2.90.10.10">
    <property type="entry name" value="Bulb-type lectin domain"/>
    <property type="match status" value="1"/>
</dbReference>
<comment type="similarity">
    <text evidence="23">Belongs to the protein kinase superfamily. Ser/Thr protein kinase family.</text>
</comment>
<evidence type="ECO:0000256" key="23">
    <source>
        <dbReference type="PIRNR" id="PIRNR000641"/>
    </source>
</evidence>
<dbReference type="CDD" id="cd00028">
    <property type="entry name" value="B_lectin"/>
    <property type="match status" value="1"/>
</dbReference>
<feature type="compositionally biased region" description="Polar residues" evidence="25">
    <location>
        <begin position="824"/>
        <end position="833"/>
    </location>
</feature>
<evidence type="ECO:0000256" key="2">
    <source>
        <dbReference type="ARBA" id="ARBA00022475"/>
    </source>
</evidence>
<dbReference type="SUPFAM" id="SSF56112">
    <property type="entry name" value="Protein kinase-like (PK-like)"/>
    <property type="match status" value="1"/>
</dbReference>
<evidence type="ECO:0000256" key="19">
    <source>
        <dbReference type="ARBA" id="ARBA00023170"/>
    </source>
</evidence>
<evidence type="ECO:0000256" key="8">
    <source>
        <dbReference type="ARBA" id="ARBA00022692"/>
    </source>
</evidence>
<dbReference type="PROSITE" id="PS50948">
    <property type="entry name" value="PAN"/>
    <property type="match status" value="1"/>
</dbReference>
<keyword evidence="15 26" id="KW-1133">Transmembrane helix</keyword>
<dbReference type="Pfam" id="PF08276">
    <property type="entry name" value="PAN_2"/>
    <property type="match status" value="1"/>
</dbReference>
<keyword evidence="2" id="KW-1003">Cell membrane</keyword>
<comment type="catalytic activity">
    <reaction evidence="21 23">
        <text>L-threonyl-[protein] + ATP = O-phospho-L-threonyl-[protein] + ADP + H(+)</text>
        <dbReference type="Rhea" id="RHEA:46608"/>
        <dbReference type="Rhea" id="RHEA-COMP:11060"/>
        <dbReference type="Rhea" id="RHEA-COMP:11605"/>
        <dbReference type="ChEBI" id="CHEBI:15378"/>
        <dbReference type="ChEBI" id="CHEBI:30013"/>
        <dbReference type="ChEBI" id="CHEBI:30616"/>
        <dbReference type="ChEBI" id="CHEBI:61977"/>
        <dbReference type="ChEBI" id="CHEBI:456216"/>
        <dbReference type="EC" id="2.7.11.1"/>
    </reaction>
</comment>
<dbReference type="EC" id="2.7.11.1" evidence="23"/>
<dbReference type="PIRSF" id="PIRSF000641">
    <property type="entry name" value="SRK"/>
    <property type="match status" value="1"/>
</dbReference>
<dbReference type="GO" id="GO:0005886">
    <property type="term" value="C:plasma membrane"/>
    <property type="evidence" value="ECO:0007669"/>
    <property type="project" value="UniProtKB-SubCell"/>
</dbReference>
<evidence type="ECO:0000256" key="17">
    <source>
        <dbReference type="ARBA" id="ARBA00023136"/>
    </source>
</evidence>
<feature type="region of interest" description="Disordered" evidence="25">
    <location>
        <begin position="803"/>
        <end position="833"/>
    </location>
</feature>
<keyword evidence="9 27" id="KW-0732">Signal</keyword>
<evidence type="ECO:0000256" key="5">
    <source>
        <dbReference type="ARBA" id="ARBA00022546"/>
    </source>
</evidence>
<evidence type="ECO:0000259" key="29">
    <source>
        <dbReference type="PROSITE" id="PS50927"/>
    </source>
</evidence>
<evidence type="ECO:0000256" key="1">
    <source>
        <dbReference type="ARBA" id="ARBA00004251"/>
    </source>
</evidence>
<dbReference type="SMART" id="SM00473">
    <property type="entry name" value="PAN_AP"/>
    <property type="match status" value="1"/>
</dbReference>
<dbReference type="InterPro" id="IPR017441">
    <property type="entry name" value="Protein_kinase_ATP_BS"/>
</dbReference>
<keyword evidence="16" id="KW-0465">Mannose-binding</keyword>
<evidence type="ECO:0000313" key="31">
    <source>
        <dbReference type="EMBL" id="CAA7394641.1"/>
    </source>
</evidence>
<organism evidence="31 32">
    <name type="scientific">Spirodela intermedia</name>
    <name type="common">Intermediate duckweed</name>
    <dbReference type="NCBI Taxonomy" id="51605"/>
    <lineage>
        <taxon>Eukaryota</taxon>
        <taxon>Viridiplantae</taxon>
        <taxon>Streptophyta</taxon>
        <taxon>Embryophyta</taxon>
        <taxon>Tracheophyta</taxon>
        <taxon>Spermatophyta</taxon>
        <taxon>Magnoliopsida</taxon>
        <taxon>Liliopsida</taxon>
        <taxon>Araceae</taxon>
        <taxon>Lemnoideae</taxon>
        <taxon>Spirodela</taxon>
    </lineage>
</organism>
<keyword evidence="8 26" id="KW-0812">Transmembrane</keyword>
<feature type="domain" description="Protein kinase" evidence="28">
    <location>
        <begin position="500"/>
        <end position="776"/>
    </location>
</feature>
<dbReference type="PROSITE" id="PS00107">
    <property type="entry name" value="PROTEIN_KINASE_ATP"/>
    <property type="match status" value="1"/>
</dbReference>
<dbReference type="FunFam" id="3.30.200.20:FF:000370">
    <property type="entry name" value="Receptor-like protein kinase 4"/>
    <property type="match status" value="1"/>
</dbReference>
<dbReference type="EMBL" id="LR746267">
    <property type="protein sequence ID" value="CAA7394641.1"/>
    <property type="molecule type" value="Genomic_DNA"/>
</dbReference>
<dbReference type="InterPro" id="IPR008271">
    <property type="entry name" value="Ser/Thr_kinase_AS"/>
</dbReference>
<evidence type="ECO:0000259" key="28">
    <source>
        <dbReference type="PROSITE" id="PS50011"/>
    </source>
</evidence>
<feature type="domain" description="Bulb-type lectin" evidence="29">
    <location>
        <begin position="30"/>
        <end position="160"/>
    </location>
</feature>
<feature type="domain" description="Apple" evidence="30">
    <location>
        <begin position="354"/>
        <end position="433"/>
    </location>
</feature>
<name>A0A7I8KAC1_SPIIN</name>
<gene>
    <name evidence="31" type="ORF">SI8410_04005302</name>
</gene>
<dbReference type="PANTHER" id="PTHR47974:SF19">
    <property type="entry name" value="RECEPTOR-LIKE SERINE_THREONINE-PROTEIN KINASE"/>
    <property type="match status" value="1"/>
</dbReference>
<dbReference type="InterPro" id="IPR003609">
    <property type="entry name" value="Pan_app"/>
</dbReference>
<protein>
    <recommendedName>
        <fullName evidence="23">Receptor-like serine/threonine-protein kinase</fullName>
        <ecNumber evidence="23">2.7.11.1</ecNumber>
    </recommendedName>
</protein>